<dbReference type="InterPro" id="IPR016049">
    <property type="entry name" value="RNA_pol_Rpc34-like"/>
</dbReference>
<sequence length="327" mass="37099">MKRTSTAATPSSTAAKASSSSGSSSTASTLIDAAQPVRKPMTDEQRKLLPNYMRQILEELKQCEEGLTDVILKEKFPDQLVFMESINELHKKGRIRHFKYGKNLIFHYVSKEESVKFKGLTDEQIGIYQIVESAGNKGIWKKTIAKKAKKNEKDLEKILKTLESKQLIRKISDITQKKGTQIVYIAAHIEPSREITGGIWYVDGKFHSELIDKLRTESITYLEKKPRRVHEVLEHIKSMAIIDHVDLGVEDMQQIIDTLVYDGFIEKVIDVSHTGDKPLYRVALSSVSTENAFVDIPCSTCPVFDQCTENGDINPKGCPYLKEWMDF</sequence>
<keyword evidence="8" id="KW-1185">Reference proteome</keyword>
<evidence type="ECO:0000256" key="4">
    <source>
        <dbReference type="ARBA" id="ARBA00023163"/>
    </source>
</evidence>
<keyword evidence="3" id="KW-0240">DNA-directed RNA polymerase</keyword>
<dbReference type="SUPFAM" id="SSF46785">
    <property type="entry name" value="Winged helix' DNA-binding domain"/>
    <property type="match status" value="1"/>
</dbReference>
<organism evidence="7 8">
    <name type="scientific">Naegleria fowleri</name>
    <name type="common">Brain eating amoeba</name>
    <dbReference type="NCBI Taxonomy" id="5763"/>
    <lineage>
        <taxon>Eukaryota</taxon>
        <taxon>Discoba</taxon>
        <taxon>Heterolobosea</taxon>
        <taxon>Tetramitia</taxon>
        <taxon>Eutetramitia</taxon>
        <taxon>Vahlkampfiidae</taxon>
        <taxon>Naegleria</taxon>
    </lineage>
</organism>
<evidence type="ECO:0008006" key="9">
    <source>
        <dbReference type="Google" id="ProtNLM"/>
    </source>
</evidence>
<dbReference type="GO" id="GO:0005666">
    <property type="term" value="C:RNA polymerase III complex"/>
    <property type="evidence" value="ECO:0007669"/>
    <property type="project" value="InterPro"/>
</dbReference>
<feature type="compositionally biased region" description="Low complexity" evidence="6">
    <location>
        <begin position="1"/>
        <end position="29"/>
    </location>
</feature>
<evidence type="ECO:0000313" key="7">
    <source>
        <dbReference type="EMBL" id="KAF0975119.1"/>
    </source>
</evidence>
<dbReference type="InterPro" id="IPR007832">
    <property type="entry name" value="RNA_pol_Rpc34"/>
</dbReference>
<evidence type="ECO:0000256" key="3">
    <source>
        <dbReference type="ARBA" id="ARBA00022478"/>
    </source>
</evidence>
<comment type="subcellular location">
    <subcellularLocation>
        <location evidence="1">Nucleus</location>
    </subcellularLocation>
</comment>
<gene>
    <name evidence="7" type="ORF">FDP41_005872</name>
</gene>
<evidence type="ECO:0000256" key="2">
    <source>
        <dbReference type="ARBA" id="ARBA00011038"/>
    </source>
</evidence>
<dbReference type="VEuPathDB" id="AmoebaDB:FDP41_005872"/>
<accession>A0A6A5BQ86</accession>
<dbReference type="AlphaFoldDB" id="A0A6A5BQ86"/>
<dbReference type="RefSeq" id="XP_044559832.1">
    <property type="nucleotide sequence ID" value="XM_044709444.1"/>
</dbReference>
<dbReference type="InterPro" id="IPR036390">
    <property type="entry name" value="WH_DNA-bd_sf"/>
</dbReference>
<dbReference type="VEuPathDB" id="AmoebaDB:NfTy_044520"/>
<name>A0A6A5BQ86_NAEFO</name>
<dbReference type="PANTHER" id="PTHR12780">
    <property type="entry name" value="RNA POLYMERASE III DNA DIRECTED , 39KD SUBUNIT-RELATED"/>
    <property type="match status" value="1"/>
</dbReference>
<dbReference type="OMA" id="VGTTKKC"/>
<keyword evidence="5" id="KW-0539">Nucleus</keyword>
<dbReference type="GO" id="GO:0006383">
    <property type="term" value="P:transcription by RNA polymerase III"/>
    <property type="evidence" value="ECO:0007669"/>
    <property type="project" value="InterPro"/>
</dbReference>
<comment type="similarity">
    <text evidence="2">Belongs to the eukaryotic RPC34/RPC39 RNA polymerase subunit family.</text>
</comment>
<evidence type="ECO:0000313" key="8">
    <source>
        <dbReference type="Proteomes" id="UP000444721"/>
    </source>
</evidence>
<reference evidence="7 8" key="1">
    <citation type="journal article" date="2019" name="Sci. Rep.">
        <title>Nanopore sequencing improves the draft genome of the human pathogenic amoeba Naegleria fowleri.</title>
        <authorList>
            <person name="Liechti N."/>
            <person name="Schurch N."/>
            <person name="Bruggmann R."/>
            <person name="Wittwer M."/>
        </authorList>
    </citation>
    <scope>NUCLEOTIDE SEQUENCE [LARGE SCALE GENOMIC DNA]</scope>
    <source>
        <strain evidence="7 8">ATCC 30894</strain>
    </source>
</reference>
<evidence type="ECO:0000256" key="1">
    <source>
        <dbReference type="ARBA" id="ARBA00004123"/>
    </source>
</evidence>
<dbReference type="Proteomes" id="UP000444721">
    <property type="component" value="Unassembled WGS sequence"/>
</dbReference>
<dbReference type="VEuPathDB" id="AmoebaDB:NF0073640"/>
<feature type="region of interest" description="Disordered" evidence="6">
    <location>
        <begin position="1"/>
        <end position="43"/>
    </location>
</feature>
<evidence type="ECO:0000256" key="5">
    <source>
        <dbReference type="ARBA" id="ARBA00023242"/>
    </source>
</evidence>
<dbReference type="EMBL" id="VFQX01000048">
    <property type="protein sequence ID" value="KAF0975119.1"/>
    <property type="molecule type" value="Genomic_DNA"/>
</dbReference>
<dbReference type="InterPro" id="IPR036388">
    <property type="entry name" value="WH-like_DNA-bd_sf"/>
</dbReference>
<dbReference type="GeneID" id="68113090"/>
<keyword evidence="4" id="KW-0804">Transcription</keyword>
<protein>
    <recommendedName>
        <fullName evidence="9">DNA-directed RNA polymerase III subunit RPC6</fullName>
    </recommendedName>
</protein>
<dbReference type="Pfam" id="PF05158">
    <property type="entry name" value="RNA_pol_Rpc34"/>
    <property type="match status" value="2"/>
</dbReference>
<evidence type="ECO:0000256" key="6">
    <source>
        <dbReference type="SAM" id="MobiDB-lite"/>
    </source>
</evidence>
<proteinExistence type="inferred from homology"/>
<dbReference type="Gene3D" id="1.10.10.10">
    <property type="entry name" value="Winged helix-like DNA-binding domain superfamily/Winged helix DNA-binding domain"/>
    <property type="match status" value="1"/>
</dbReference>
<dbReference type="OrthoDB" id="613763at2759"/>
<comment type="caution">
    <text evidence="7">The sequence shown here is derived from an EMBL/GenBank/DDBJ whole genome shotgun (WGS) entry which is preliminary data.</text>
</comment>